<dbReference type="SMART" id="SM00289">
    <property type="entry name" value="WR1"/>
    <property type="match status" value="3"/>
</dbReference>
<dbReference type="WBParaSite" id="HPLM_0002165501-mRNA-1">
    <property type="protein sequence ID" value="HPLM_0002165501-mRNA-1"/>
    <property type="gene ID" value="HPLM_0002165501"/>
</dbReference>
<sequence>MGTVEYLQGFQRKCVPNANSCSDGPGTQVDCPQNAICVSAGDSNETNICCRPAAAETIPECPNGGIRQPSPSGYKSCSINSLNDCDPGYSCARASNDFSIQLCCSASTSAAEPVCPNQGFLLKERGRPVYCSAEQPHLCPTNYPCESAVGAPGTYVCCSSSTISCPTRYLPFLDPNGNKVSIIESQTTNMTSGPLKALCASVHILFLNFLFNLYPDQEKERNEPD</sequence>
<protein>
    <submittedName>
        <fullName evidence="3">EB domain-containing protein</fullName>
    </submittedName>
</protein>
<dbReference type="OrthoDB" id="5858284at2759"/>
<dbReference type="OMA" id="HICCYEN"/>
<dbReference type="Pfam" id="PF14625">
    <property type="entry name" value="Lustrin_cystein"/>
    <property type="match status" value="2"/>
</dbReference>
<name>A0A0N4XBB0_HAEPC</name>
<dbReference type="EMBL" id="UZAF01023802">
    <property type="protein sequence ID" value="VDO91315.1"/>
    <property type="molecule type" value="Genomic_DNA"/>
</dbReference>
<evidence type="ECO:0000313" key="3">
    <source>
        <dbReference type="WBParaSite" id="HPLM_0002165501-mRNA-1"/>
    </source>
</evidence>
<dbReference type="AlphaFoldDB" id="A0A0N4XBB0"/>
<evidence type="ECO:0000313" key="1">
    <source>
        <dbReference type="EMBL" id="VDO91315.1"/>
    </source>
</evidence>
<gene>
    <name evidence="1" type="ORF">HPLM_LOCUS21644</name>
</gene>
<keyword evidence="2" id="KW-1185">Reference proteome</keyword>
<reference evidence="1 2" key="2">
    <citation type="submission" date="2018-11" db="EMBL/GenBank/DDBJ databases">
        <authorList>
            <consortium name="Pathogen Informatics"/>
        </authorList>
    </citation>
    <scope>NUCLEOTIDE SEQUENCE [LARGE SCALE GENOMIC DNA]</scope>
    <source>
        <strain evidence="1 2">MHpl1</strain>
    </source>
</reference>
<proteinExistence type="predicted"/>
<organism evidence="3">
    <name type="scientific">Haemonchus placei</name>
    <name type="common">Barber's pole worm</name>
    <dbReference type="NCBI Taxonomy" id="6290"/>
    <lineage>
        <taxon>Eukaryota</taxon>
        <taxon>Metazoa</taxon>
        <taxon>Ecdysozoa</taxon>
        <taxon>Nematoda</taxon>
        <taxon>Chromadorea</taxon>
        <taxon>Rhabditida</taxon>
        <taxon>Rhabditina</taxon>
        <taxon>Rhabditomorpha</taxon>
        <taxon>Strongyloidea</taxon>
        <taxon>Trichostrongylidae</taxon>
        <taxon>Haemonchus</taxon>
    </lineage>
</organism>
<accession>A0A0N4XBB0</accession>
<dbReference type="InterPro" id="IPR028150">
    <property type="entry name" value="Lustrin_cystein"/>
</dbReference>
<dbReference type="Proteomes" id="UP000268014">
    <property type="component" value="Unassembled WGS sequence"/>
</dbReference>
<dbReference type="InterPro" id="IPR006150">
    <property type="entry name" value="Cys_repeat_1"/>
</dbReference>
<evidence type="ECO:0000313" key="2">
    <source>
        <dbReference type="Proteomes" id="UP000268014"/>
    </source>
</evidence>
<dbReference type="PANTHER" id="PTHR46339:SF15">
    <property type="entry name" value="CC DOMAIN-CONTAINING PROTEIN"/>
    <property type="match status" value="1"/>
</dbReference>
<reference evidence="3" key="1">
    <citation type="submission" date="2017-02" db="UniProtKB">
        <authorList>
            <consortium name="WormBaseParasite"/>
        </authorList>
    </citation>
    <scope>IDENTIFICATION</scope>
</reference>
<dbReference type="PANTHER" id="PTHR46339">
    <property type="entry name" value="PROTEIN CBG15282-RELATED"/>
    <property type="match status" value="1"/>
</dbReference>
<dbReference type="InterPro" id="IPR053014">
    <property type="entry name" value="Cuticle_assoc_divergent"/>
</dbReference>